<feature type="compositionally biased region" description="Polar residues" evidence="1">
    <location>
        <begin position="149"/>
        <end position="168"/>
    </location>
</feature>
<dbReference type="InterPro" id="IPR012578">
    <property type="entry name" value="Nucl_pore_cmplx"/>
</dbReference>
<feature type="transmembrane region" description="Helical" evidence="2">
    <location>
        <begin position="49"/>
        <end position="70"/>
    </location>
</feature>
<proteinExistence type="predicted"/>
<feature type="compositionally biased region" description="Low complexity" evidence="1">
    <location>
        <begin position="173"/>
        <end position="216"/>
    </location>
</feature>
<dbReference type="PANTHER" id="PTHR28003:SF1">
    <property type="entry name" value="NUCLEOPORIN POM34"/>
    <property type="match status" value="1"/>
</dbReference>
<feature type="region of interest" description="Disordered" evidence="1">
    <location>
        <begin position="123"/>
        <end position="256"/>
    </location>
</feature>
<keyword evidence="2" id="KW-0812">Transmembrane</keyword>
<dbReference type="Pfam" id="PF08058">
    <property type="entry name" value="NPCC"/>
    <property type="match status" value="1"/>
</dbReference>
<keyword evidence="2" id="KW-1133">Transmembrane helix</keyword>
<name>A0A8K0X4N8_9PEZI</name>
<accession>A0A8K0X4N8</accession>
<evidence type="ECO:0000256" key="2">
    <source>
        <dbReference type="SAM" id="Phobius"/>
    </source>
</evidence>
<feature type="region of interest" description="Disordered" evidence="1">
    <location>
        <begin position="1"/>
        <end position="26"/>
    </location>
</feature>
<organism evidence="3 4">
    <name type="scientific">Plectosphaerella cucumerina</name>
    <dbReference type="NCBI Taxonomy" id="40658"/>
    <lineage>
        <taxon>Eukaryota</taxon>
        <taxon>Fungi</taxon>
        <taxon>Dikarya</taxon>
        <taxon>Ascomycota</taxon>
        <taxon>Pezizomycotina</taxon>
        <taxon>Sordariomycetes</taxon>
        <taxon>Hypocreomycetidae</taxon>
        <taxon>Glomerellales</taxon>
        <taxon>Plectosphaerellaceae</taxon>
        <taxon>Plectosphaerella</taxon>
    </lineage>
</organism>
<dbReference type="PANTHER" id="PTHR28003">
    <property type="entry name" value="NUCLEOPORIN POM34"/>
    <property type="match status" value="1"/>
</dbReference>
<dbReference type="AlphaFoldDB" id="A0A8K0X4N8"/>
<keyword evidence="4" id="KW-1185">Reference proteome</keyword>
<dbReference type="GO" id="GO:0030474">
    <property type="term" value="P:spindle pole body duplication"/>
    <property type="evidence" value="ECO:0007669"/>
    <property type="project" value="TreeGrafter"/>
</dbReference>
<dbReference type="GO" id="GO:0005640">
    <property type="term" value="C:nuclear outer membrane"/>
    <property type="evidence" value="ECO:0007669"/>
    <property type="project" value="TreeGrafter"/>
</dbReference>
<dbReference type="OrthoDB" id="429932at2759"/>
<protein>
    <submittedName>
        <fullName evidence="3">Nuclear pore complex component</fullName>
    </submittedName>
</protein>
<keyword evidence="2" id="KW-0472">Membrane</keyword>
<feature type="transmembrane region" description="Helical" evidence="2">
    <location>
        <begin position="82"/>
        <end position="106"/>
    </location>
</feature>
<reference evidence="3" key="1">
    <citation type="journal article" date="2021" name="Nat. Commun.">
        <title>Genetic determinants of endophytism in the Arabidopsis root mycobiome.</title>
        <authorList>
            <person name="Mesny F."/>
            <person name="Miyauchi S."/>
            <person name="Thiergart T."/>
            <person name="Pickel B."/>
            <person name="Atanasova L."/>
            <person name="Karlsson M."/>
            <person name="Huettel B."/>
            <person name="Barry K.W."/>
            <person name="Haridas S."/>
            <person name="Chen C."/>
            <person name="Bauer D."/>
            <person name="Andreopoulos W."/>
            <person name="Pangilinan J."/>
            <person name="LaButti K."/>
            <person name="Riley R."/>
            <person name="Lipzen A."/>
            <person name="Clum A."/>
            <person name="Drula E."/>
            <person name="Henrissat B."/>
            <person name="Kohler A."/>
            <person name="Grigoriev I.V."/>
            <person name="Martin F.M."/>
            <person name="Hacquard S."/>
        </authorList>
    </citation>
    <scope>NUCLEOTIDE SEQUENCE</scope>
    <source>
        <strain evidence="3">MPI-CAGE-AT-0016</strain>
    </source>
</reference>
<dbReference type="GO" id="GO:0070762">
    <property type="term" value="C:nuclear pore transmembrane ring"/>
    <property type="evidence" value="ECO:0007669"/>
    <property type="project" value="TreeGrafter"/>
</dbReference>
<dbReference type="GO" id="GO:0006606">
    <property type="term" value="P:protein import into nucleus"/>
    <property type="evidence" value="ECO:0007669"/>
    <property type="project" value="TreeGrafter"/>
</dbReference>
<dbReference type="Proteomes" id="UP000813385">
    <property type="component" value="Unassembled WGS sequence"/>
</dbReference>
<feature type="compositionally biased region" description="Polar residues" evidence="1">
    <location>
        <begin position="247"/>
        <end position="256"/>
    </location>
</feature>
<evidence type="ECO:0000256" key="1">
    <source>
        <dbReference type="SAM" id="MobiDB-lite"/>
    </source>
</evidence>
<comment type="caution">
    <text evidence="3">The sequence shown here is derived from an EMBL/GenBank/DDBJ whole genome shotgun (WGS) entry which is preliminary data.</text>
</comment>
<sequence length="256" mass="27269">MNTVTPVKGTLQRAPPPTDSPGTWRHPRLDEITRRRDATTFSEKNVCRILTNVGFLLSLWLARALISSYFSPQLVAASTKTYLIWAYYLLQAPPLANMALAMLPLFRARDDLDDIPLSSAQRKLLGLPPSSRPATPNAAGYSTPPRYTKTPSVGGSVASNRSYNSSPLSGKGSPAPYSPTASPSKYMGSLGSSGNRRSSFGTSTSLGAGPAAASSLFSDPASPSPSAGKRTSVGLNNKWLYERGRRSSSGAFTPLR</sequence>
<evidence type="ECO:0000313" key="3">
    <source>
        <dbReference type="EMBL" id="KAH7362623.1"/>
    </source>
</evidence>
<dbReference type="EMBL" id="JAGPXD010000003">
    <property type="protein sequence ID" value="KAH7362623.1"/>
    <property type="molecule type" value="Genomic_DNA"/>
</dbReference>
<gene>
    <name evidence="3" type="ORF">B0T11DRAFT_281147</name>
</gene>
<evidence type="ECO:0000313" key="4">
    <source>
        <dbReference type="Proteomes" id="UP000813385"/>
    </source>
</evidence>